<proteinExistence type="predicted"/>
<gene>
    <name evidence="4" type="ORF">IW245_006805</name>
</gene>
<keyword evidence="2" id="KW-0472">Membrane</keyword>
<dbReference type="GO" id="GO:0003824">
    <property type="term" value="F:catalytic activity"/>
    <property type="evidence" value="ECO:0007669"/>
    <property type="project" value="InterPro"/>
</dbReference>
<feature type="transmembrane region" description="Helical" evidence="2">
    <location>
        <begin position="65"/>
        <end position="84"/>
    </location>
</feature>
<dbReference type="Proteomes" id="UP000622552">
    <property type="component" value="Unassembled WGS sequence"/>
</dbReference>
<reference evidence="4" key="1">
    <citation type="submission" date="2020-11" db="EMBL/GenBank/DDBJ databases">
        <title>Sequencing the genomes of 1000 actinobacteria strains.</title>
        <authorList>
            <person name="Klenk H.-P."/>
        </authorList>
    </citation>
    <scope>NUCLEOTIDE SEQUENCE</scope>
    <source>
        <strain evidence="4">DSM 45356</strain>
    </source>
</reference>
<comment type="caution">
    <text evidence="4">The sequence shown here is derived from an EMBL/GenBank/DDBJ whole genome shotgun (WGS) entry which is preliminary data.</text>
</comment>
<dbReference type="RefSeq" id="WP_203787472.1">
    <property type="nucleotide sequence ID" value="NZ_BONS01000005.1"/>
</dbReference>
<dbReference type="AlphaFoldDB" id="A0A8J7GYK2"/>
<dbReference type="InterPro" id="IPR005135">
    <property type="entry name" value="Endo/exonuclease/phosphatase"/>
</dbReference>
<evidence type="ECO:0000313" key="5">
    <source>
        <dbReference type="Proteomes" id="UP000622552"/>
    </source>
</evidence>
<dbReference type="EMBL" id="JADOUF010000001">
    <property type="protein sequence ID" value="MBG6140611.1"/>
    <property type="molecule type" value="Genomic_DNA"/>
</dbReference>
<keyword evidence="2" id="KW-1133">Transmembrane helix</keyword>
<protein>
    <submittedName>
        <fullName evidence="4">Vancomycin resistance protein VanJ</fullName>
    </submittedName>
</protein>
<sequence>MARRISTPQNPPVTTAPPVRRTAAKGSGTTPGGLVLALVILLVTGLLLGHRLIPNGNGFGSLVESFLPWLGVPLALLGVTAAVLRSRPGLIAAGCAVLAWVGMFGPTLVSRGPGGTADLRVLSHNMFAANSDPAGTARALRDAGADVVAVQEIAGDASGELHGTLDAAYKNRQSRGTLGVWSRFPLREVQPVDVGMGWVRALKMIVDTPKGPVTLYVVHLASIRFGADGLASQRRDATLKALAGAIEDDPARRLILAGDLNTASTDRSLAGLTDQLTEAQDKAGSGFGFTWPRAVPMVRLDHILSRGLTVTDATVLAGTGSDHRPITAAFRF</sequence>
<keyword evidence="2" id="KW-0812">Transmembrane</keyword>
<dbReference type="Gene3D" id="3.60.10.10">
    <property type="entry name" value="Endonuclease/exonuclease/phosphatase"/>
    <property type="match status" value="1"/>
</dbReference>
<keyword evidence="5" id="KW-1185">Reference proteome</keyword>
<feature type="transmembrane region" description="Helical" evidence="2">
    <location>
        <begin position="91"/>
        <end position="109"/>
    </location>
</feature>
<dbReference type="InterPro" id="IPR036691">
    <property type="entry name" value="Endo/exonu/phosph_ase_sf"/>
</dbReference>
<feature type="transmembrane region" description="Helical" evidence="2">
    <location>
        <begin position="34"/>
        <end position="53"/>
    </location>
</feature>
<evidence type="ECO:0000259" key="3">
    <source>
        <dbReference type="Pfam" id="PF03372"/>
    </source>
</evidence>
<dbReference type="Pfam" id="PF03372">
    <property type="entry name" value="Exo_endo_phos"/>
    <property type="match status" value="1"/>
</dbReference>
<name>A0A8J7GYK2_9ACTN</name>
<evidence type="ECO:0000313" key="4">
    <source>
        <dbReference type="EMBL" id="MBG6140611.1"/>
    </source>
</evidence>
<feature type="region of interest" description="Disordered" evidence="1">
    <location>
        <begin position="1"/>
        <end position="28"/>
    </location>
</feature>
<organism evidence="4 5">
    <name type="scientific">Longispora fulva</name>
    <dbReference type="NCBI Taxonomy" id="619741"/>
    <lineage>
        <taxon>Bacteria</taxon>
        <taxon>Bacillati</taxon>
        <taxon>Actinomycetota</taxon>
        <taxon>Actinomycetes</taxon>
        <taxon>Micromonosporales</taxon>
        <taxon>Micromonosporaceae</taxon>
        <taxon>Longispora</taxon>
    </lineage>
</organism>
<evidence type="ECO:0000256" key="1">
    <source>
        <dbReference type="SAM" id="MobiDB-lite"/>
    </source>
</evidence>
<feature type="domain" description="Endonuclease/exonuclease/phosphatase" evidence="3">
    <location>
        <begin position="122"/>
        <end position="323"/>
    </location>
</feature>
<accession>A0A8J7GYK2</accession>
<dbReference type="SUPFAM" id="SSF56219">
    <property type="entry name" value="DNase I-like"/>
    <property type="match status" value="1"/>
</dbReference>
<evidence type="ECO:0000256" key="2">
    <source>
        <dbReference type="SAM" id="Phobius"/>
    </source>
</evidence>